<sequence>MNKSTNKEDIKTLNEIETEKFEKKKFKKIEKEVSKFLNKLKNKWIKENKKIIN</sequence>
<gene>
    <name evidence="1" type="ORF">MENT_LOCUS50431</name>
</gene>
<name>A0A6V7XE22_MELEN</name>
<reference evidence="1 2" key="1">
    <citation type="submission" date="2020-08" db="EMBL/GenBank/DDBJ databases">
        <authorList>
            <person name="Koutsovoulos G."/>
            <person name="Danchin GJ E."/>
        </authorList>
    </citation>
    <scope>NUCLEOTIDE SEQUENCE [LARGE SCALE GENOMIC DNA]</scope>
</reference>
<accession>A0A6V7XE22</accession>
<organism evidence="1 2">
    <name type="scientific">Meloidogyne enterolobii</name>
    <name type="common">Root-knot nematode worm</name>
    <name type="synonym">Meloidogyne mayaguensis</name>
    <dbReference type="NCBI Taxonomy" id="390850"/>
    <lineage>
        <taxon>Eukaryota</taxon>
        <taxon>Metazoa</taxon>
        <taxon>Ecdysozoa</taxon>
        <taxon>Nematoda</taxon>
        <taxon>Chromadorea</taxon>
        <taxon>Rhabditida</taxon>
        <taxon>Tylenchina</taxon>
        <taxon>Tylenchomorpha</taxon>
        <taxon>Tylenchoidea</taxon>
        <taxon>Meloidogynidae</taxon>
        <taxon>Meloidogyninae</taxon>
        <taxon>Meloidogyne</taxon>
    </lineage>
</organism>
<evidence type="ECO:0000313" key="2">
    <source>
        <dbReference type="Proteomes" id="UP000580250"/>
    </source>
</evidence>
<dbReference type="EMBL" id="CAJEWN010001405">
    <property type="protein sequence ID" value="CAD2197207.1"/>
    <property type="molecule type" value="Genomic_DNA"/>
</dbReference>
<dbReference type="Proteomes" id="UP000580250">
    <property type="component" value="Unassembled WGS sequence"/>
</dbReference>
<proteinExistence type="predicted"/>
<comment type="caution">
    <text evidence="1">The sequence shown here is derived from an EMBL/GenBank/DDBJ whole genome shotgun (WGS) entry which is preliminary data.</text>
</comment>
<evidence type="ECO:0000313" key="1">
    <source>
        <dbReference type="EMBL" id="CAD2197207.1"/>
    </source>
</evidence>
<dbReference type="AlphaFoldDB" id="A0A6V7XE22"/>
<protein>
    <submittedName>
        <fullName evidence="1">Uncharacterized protein</fullName>
    </submittedName>
</protein>